<name>A0ABN8J2I0_9NEOP</name>
<evidence type="ECO:0000313" key="2">
    <source>
        <dbReference type="Proteomes" id="UP000837857"/>
    </source>
</evidence>
<dbReference type="Proteomes" id="UP000837857">
    <property type="component" value="Chromosome 4"/>
</dbReference>
<protein>
    <submittedName>
        <fullName evidence="1">Uncharacterized protein</fullName>
    </submittedName>
</protein>
<organism evidence="1 2">
    <name type="scientific">Iphiclides podalirius</name>
    <name type="common">scarce swallowtail</name>
    <dbReference type="NCBI Taxonomy" id="110791"/>
    <lineage>
        <taxon>Eukaryota</taxon>
        <taxon>Metazoa</taxon>
        <taxon>Ecdysozoa</taxon>
        <taxon>Arthropoda</taxon>
        <taxon>Hexapoda</taxon>
        <taxon>Insecta</taxon>
        <taxon>Pterygota</taxon>
        <taxon>Neoptera</taxon>
        <taxon>Endopterygota</taxon>
        <taxon>Lepidoptera</taxon>
        <taxon>Glossata</taxon>
        <taxon>Ditrysia</taxon>
        <taxon>Papilionoidea</taxon>
        <taxon>Papilionidae</taxon>
        <taxon>Papilioninae</taxon>
        <taxon>Iphiclides</taxon>
    </lineage>
</organism>
<keyword evidence="2" id="KW-1185">Reference proteome</keyword>
<dbReference type="EMBL" id="OW152816">
    <property type="protein sequence ID" value="CAH2067722.1"/>
    <property type="molecule type" value="Genomic_DNA"/>
</dbReference>
<accession>A0ABN8J2I0</accession>
<feature type="non-terminal residue" evidence="1">
    <location>
        <position position="122"/>
    </location>
</feature>
<evidence type="ECO:0000313" key="1">
    <source>
        <dbReference type="EMBL" id="CAH2067722.1"/>
    </source>
</evidence>
<gene>
    <name evidence="1" type="ORF">IPOD504_LOCUS14006</name>
</gene>
<proteinExistence type="predicted"/>
<reference evidence="1" key="1">
    <citation type="submission" date="2022-03" db="EMBL/GenBank/DDBJ databases">
        <authorList>
            <person name="Martin H S."/>
        </authorList>
    </citation>
    <scope>NUCLEOTIDE SEQUENCE</scope>
</reference>
<sequence length="122" mass="13931">MAWQEAPSQVPIFIDLGLRRQIIAHATFLFRKMKIDMRLSVVSADNLDKRTRYREEEVWTCRYLLFGESGKFHPFCIISNSSNVAARQSRAANWAASALSLAPYRKLSPESRASPSVQRNTV</sequence>